<dbReference type="InterPro" id="IPR057228">
    <property type="entry name" value="DUF7906"/>
</dbReference>
<keyword evidence="5" id="KW-1185">Reference proteome</keyword>
<evidence type="ECO:0000259" key="3">
    <source>
        <dbReference type="Pfam" id="PF25483"/>
    </source>
</evidence>
<keyword evidence="1" id="KW-0472">Membrane</keyword>
<organism evidence="4 5">
    <name type="scientific">Planoprotostelium fungivorum</name>
    <dbReference type="NCBI Taxonomy" id="1890364"/>
    <lineage>
        <taxon>Eukaryota</taxon>
        <taxon>Amoebozoa</taxon>
        <taxon>Evosea</taxon>
        <taxon>Variosea</taxon>
        <taxon>Cavosteliida</taxon>
        <taxon>Cavosteliaceae</taxon>
        <taxon>Planoprotostelium</taxon>
    </lineage>
</organism>
<evidence type="ECO:0000313" key="4">
    <source>
        <dbReference type="EMBL" id="PRP88358.1"/>
    </source>
</evidence>
<feature type="chain" id="PRO_5015135581" description="DUF7906 domain-containing protein" evidence="2">
    <location>
        <begin position="17"/>
        <end position="644"/>
    </location>
</feature>
<evidence type="ECO:0000313" key="5">
    <source>
        <dbReference type="Proteomes" id="UP000241769"/>
    </source>
</evidence>
<proteinExistence type="predicted"/>
<dbReference type="Pfam" id="PF25483">
    <property type="entry name" value="DUF7906"/>
    <property type="match status" value="1"/>
</dbReference>
<sequence>MKTSLFFLLSITVAFCLFTKDDLRAAILTENRETDPFLSLSSSDLAKDWSHEGEEDLVARVDHLIHSFEEGIYVEVCLVGFPSRSTEKNATIIDRNQLSKLLADITLDDTVTALYPRNHDRHEIFVKRKFLFQVVETDDKLDRKLGTIIQGHLSQNQKVPIQAIDDVIREDYNRSPDRSVRVYLINPRLPTDNYSYTYGPTSCSTPLSLGSRDDRFLWIDTRAAVSHWGMKDIGEGNINPGSLPSTRQTYLKSHTVNELMVSMVRFLRRTCEYLLAPSISHYPLPEQRNIYLHLIIMSDHALGGGKFDWNFIQKQVKSLNIPGHEIHFKETVHSFNDCVECDIVYRHALKMQRIKERTLYQLDSKDLQKWLKHFRSSLWGETITIPIFLFDLSAHDVLPIDGLHQSVAYEGMIVAFQSQAPSANTQYSCDRDDVKIDTRDATKNVLSSILDTLLGISPSHKRWSTLHEREVNDYMWSVSSSPGSIFSQSTQLAFTVADNSARHVIYTQLDVTLRELNYVLRHFESHGRHLYETLTLSEQIQFSHRWYVLQFKIEEAGKHLSHFEFESANKYVTSMKHDVTALHDMVHVAGDRLQLVFSCRKESEESVLVALDTYTRTVILVSPFVFALWVALRRCRPTENKTKR</sequence>
<dbReference type="InParanoid" id="A0A2P6NWU6"/>
<keyword evidence="2" id="KW-0732">Signal</keyword>
<dbReference type="Proteomes" id="UP000241769">
    <property type="component" value="Unassembled WGS sequence"/>
</dbReference>
<name>A0A2P6NWU6_9EUKA</name>
<accession>A0A2P6NWU6</accession>
<protein>
    <recommendedName>
        <fullName evidence="3">DUF7906 domain-containing protein</fullName>
    </recommendedName>
</protein>
<gene>
    <name evidence="4" type="ORF">PROFUN_03272</name>
</gene>
<feature type="signal peptide" evidence="2">
    <location>
        <begin position="1"/>
        <end position="16"/>
    </location>
</feature>
<dbReference type="PANTHER" id="PTHR31515">
    <property type="entry name" value="TRANSMEMBRANE PROTEIN-RELATED"/>
    <property type="match status" value="1"/>
</dbReference>
<dbReference type="STRING" id="1890364.A0A2P6NWU6"/>
<evidence type="ECO:0000256" key="1">
    <source>
        <dbReference type="SAM" id="Phobius"/>
    </source>
</evidence>
<reference evidence="4 5" key="1">
    <citation type="journal article" date="2018" name="Genome Biol. Evol.">
        <title>Multiple Roots of Fruiting Body Formation in Amoebozoa.</title>
        <authorList>
            <person name="Hillmann F."/>
            <person name="Forbes G."/>
            <person name="Novohradska S."/>
            <person name="Ferling I."/>
            <person name="Riege K."/>
            <person name="Groth M."/>
            <person name="Westermann M."/>
            <person name="Marz M."/>
            <person name="Spaller T."/>
            <person name="Winckler T."/>
            <person name="Schaap P."/>
            <person name="Glockner G."/>
        </authorList>
    </citation>
    <scope>NUCLEOTIDE SEQUENCE [LARGE SCALE GENOMIC DNA]</scope>
    <source>
        <strain evidence="4 5">Jena</strain>
    </source>
</reference>
<keyword evidence="1" id="KW-0812">Transmembrane</keyword>
<dbReference type="EMBL" id="MDYQ01000011">
    <property type="protein sequence ID" value="PRP88358.1"/>
    <property type="molecule type" value="Genomic_DNA"/>
</dbReference>
<dbReference type="FunCoup" id="A0A2P6NWU6">
    <property type="interactions" value="6"/>
</dbReference>
<feature type="domain" description="DUF7906" evidence="3">
    <location>
        <begin position="72"/>
        <end position="277"/>
    </location>
</feature>
<keyword evidence="1" id="KW-1133">Transmembrane helix</keyword>
<comment type="caution">
    <text evidence="4">The sequence shown here is derived from an EMBL/GenBank/DDBJ whole genome shotgun (WGS) entry which is preliminary data.</text>
</comment>
<dbReference type="PANTHER" id="PTHR31515:SF4">
    <property type="entry name" value="TRANSMEMBRANE PROTEIN"/>
    <property type="match status" value="1"/>
</dbReference>
<evidence type="ECO:0000256" key="2">
    <source>
        <dbReference type="SAM" id="SignalP"/>
    </source>
</evidence>
<dbReference type="AlphaFoldDB" id="A0A2P6NWU6"/>
<dbReference type="OrthoDB" id="18100at2759"/>
<feature type="transmembrane region" description="Helical" evidence="1">
    <location>
        <begin position="613"/>
        <end position="632"/>
    </location>
</feature>